<organism evidence="1 2">
    <name type="scientific">Vibrio cholerae</name>
    <dbReference type="NCBI Taxonomy" id="666"/>
    <lineage>
        <taxon>Bacteria</taxon>
        <taxon>Pseudomonadati</taxon>
        <taxon>Pseudomonadota</taxon>
        <taxon>Gammaproteobacteria</taxon>
        <taxon>Vibrionales</taxon>
        <taxon>Vibrionaceae</taxon>
        <taxon>Vibrio</taxon>
    </lineage>
</organism>
<dbReference type="Proteomes" id="UP000041770">
    <property type="component" value="Unassembled WGS sequence"/>
</dbReference>
<evidence type="ECO:0000313" key="2">
    <source>
        <dbReference type="Proteomes" id="UP000041770"/>
    </source>
</evidence>
<reference evidence="1 2" key="1">
    <citation type="submission" date="2015-07" db="EMBL/GenBank/DDBJ databases">
        <authorList>
            <consortium name="Pathogen Informatics"/>
        </authorList>
    </citation>
    <scope>NUCLEOTIDE SEQUENCE [LARGE SCALE GENOMIC DNA]</scope>
    <source>
        <strain evidence="1 2">A316</strain>
    </source>
</reference>
<sequence length="127" mass="15053">MSKREIFVFQMLHITQHLSFTVVCVKHRVSQKRALTTATFWNRGELIGRNAVGKCMNLFFNTKDRKERFNVSHCRGFIKAHAKLIRQFTQIDVRLLRSLVQSIGFCTCIDRQRIKEMLMRQFVTRFG</sequence>
<proteinExistence type="predicted"/>
<gene>
    <name evidence="1" type="ORF">ERS013200_04007</name>
</gene>
<dbReference type="AlphaFoldDB" id="A0A656AXK7"/>
<evidence type="ECO:0000313" key="1">
    <source>
        <dbReference type="EMBL" id="CSD37135.1"/>
    </source>
</evidence>
<name>A0A656AXK7_VIBCL</name>
<accession>A0A656AXK7</accession>
<protein>
    <submittedName>
        <fullName evidence="1">Uncharacterized protein</fullName>
    </submittedName>
</protein>
<dbReference type="EMBL" id="CWQY01000058">
    <property type="protein sequence ID" value="CSD37135.1"/>
    <property type="molecule type" value="Genomic_DNA"/>
</dbReference>